<keyword evidence="8 9" id="KW-0456">Lyase</keyword>
<dbReference type="PANTHER" id="PTHR42836">
    <property type="entry name" value="7-CARBOXY-7-DEAZAGUANINE SYNTHASE"/>
    <property type="match status" value="1"/>
</dbReference>
<dbReference type="RefSeq" id="WP_058988957.1">
    <property type="nucleotide sequence ID" value="NZ_JAUJLL010000015.1"/>
</dbReference>
<dbReference type="PATRIC" id="fig|446692.3.peg.3927"/>
<dbReference type="PANTHER" id="PTHR42836:SF1">
    <property type="entry name" value="7-CARBOXY-7-DEAZAGUANINE SYNTHASE"/>
    <property type="match status" value="1"/>
</dbReference>
<feature type="binding site" evidence="9">
    <location>
        <position position="96"/>
    </location>
    <ligand>
        <name>S-adenosyl-L-methionine</name>
        <dbReference type="ChEBI" id="CHEBI:59789"/>
    </ligand>
</feature>
<keyword evidence="3 9" id="KW-0479">Metal-binding</keyword>
<comment type="pathway">
    <text evidence="9">Purine metabolism; 7-cyano-7-deazaguanine biosynthesis.</text>
</comment>
<protein>
    <recommendedName>
        <fullName evidence="9">7-carboxy-7-deazaguanine synthase</fullName>
        <shortName evidence="9">CDG synthase</shortName>
        <ecNumber evidence="9">4.3.99.3</ecNumber>
    </recommendedName>
    <alternativeName>
        <fullName evidence="9">Queuosine biosynthesis protein QueE</fullName>
    </alternativeName>
</protein>
<dbReference type="Proteomes" id="UP000075360">
    <property type="component" value="Unassembled WGS sequence"/>
</dbReference>
<dbReference type="InterPro" id="IPR030977">
    <property type="entry name" value="QueE_Cx14CxxC"/>
</dbReference>
<dbReference type="Proteomes" id="UP000056109">
    <property type="component" value="Chromosome I"/>
</dbReference>
<comment type="cofactor">
    <cofactor evidence="9">
        <name>S-adenosyl-L-methionine</name>
        <dbReference type="ChEBI" id="CHEBI:59789"/>
    </cofactor>
    <text evidence="9">Binds 1 S-adenosyl-L-methionine per subunit.</text>
</comment>
<feature type="binding site" evidence="9">
    <location>
        <position position="214"/>
    </location>
    <ligand>
        <name>substrate</name>
    </ligand>
</feature>
<reference evidence="11 13" key="3">
    <citation type="submission" date="2015-06" db="EMBL/GenBank/DDBJ databases">
        <title>Improved classification and identification of acetic acid bacteria using matrix-assisted laser desorption/ionization time-of-flight mass spectrometry; Gluconobacter nephelii and Gluconobacter uchimurae are later heterotypic synonyms of Gluconobacter japonicus and Gluconobacter oxydans, respectively.</title>
        <authorList>
            <person name="Li L."/>
            <person name="Cleenwerck I."/>
            <person name="De Vuyst L."/>
            <person name="Vandamme P."/>
        </authorList>
    </citation>
    <scope>NUCLEOTIDE SEQUENCE [LARGE SCALE GENOMIC DNA]</scope>
    <source>
        <strain evidence="11 13">LMG 23690</strain>
    </source>
</reference>
<evidence type="ECO:0000256" key="5">
    <source>
        <dbReference type="ARBA" id="ARBA00022842"/>
    </source>
</evidence>
<evidence type="ECO:0000256" key="4">
    <source>
        <dbReference type="ARBA" id="ARBA00022785"/>
    </source>
</evidence>
<comment type="function">
    <text evidence="9">Catalyzes the complex heterocyclic radical-mediated conversion of 6-carboxy-5,6,7,8-tetrahydropterin (CPH4) to 7-carboxy-7-deazaguanine (CDG), a step common to the biosynthetic pathways of all 7-deazapurine-containing compounds.</text>
</comment>
<dbReference type="GO" id="GO:0016840">
    <property type="term" value="F:carbon-nitrogen lyase activity"/>
    <property type="evidence" value="ECO:0007669"/>
    <property type="project" value="UniProtKB-UniRule"/>
</dbReference>
<keyword evidence="6 9" id="KW-0408">Iron</keyword>
<evidence type="ECO:0000256" key="1">
    <source>
        <dbReference type="ARBA" id="ARBA00022485"/>
    </source>
</evidence>
<evidence type="ECO:0000313" key="10">
    <source>
        <dbReference type="EMBL" id="CEF42921.1"/>
    </source>
</evidence>
<dbReference type="SUPFAM" id="SSF102114">
    <property type="entry name" value="Radical SAM enzymes"/>
    <property type="match status" value="1"/>
</dbReference>
<evidence type="ECO:0000256" key="9">
    <source>
        <dbReference type="HAMAP-Rule" id="MF_00917"/>
    </source>
</evidence>
<dbReference type="GO" id="GO:1904047">
    <property type="term" value="F:S-adenosyl-L-methionine binding"/>
    <property type="evidence" value="ECO:0007669"/>
    <property type="project" value="UniProtKB-UniRule"/>
</dbReference>
<feature type="binding site" evidence="9">
    <location>
        <begin position="137"/>
        <end position="139"/>
    </location>
    <ligand>
        <name>S-adenosyl-L-methionine</name>
        <dbReference type="ChEBI" id="CHEBI:59789"/>
    </ligand>
</feature>
<comment type="similarity">
    <text evidence="9">Belongs to the radical SAM superfamily. 7-carboxy-7-deazaguanine synthase family.</text>
</comment>
<evidence type="ECO:0000256" key="7">
    <source>
        <dbReference type="ARBA" id="ARBA00023014"/>
    </source>
</evidence>
<evidence type="ECO:0000313" key="12">
    <source>
        <dbReference type="Proteomes" id="UP000056109"/>
    </source>
</evidence>
<keyword evidence="5 9" id="KW-0460">Magnesium</keyword>
<feature type="binding site" evidence="9">
    <location>
        <position position="51"/>
    </location>
    <ligand>
        <name>Mg(2+)</name>
        <dbReference type="ChEBI" id="CHEBI:18420"/>
    </ligand>
</feature>
<dbReference type="InterPro" id="IPR024924">
    <property type="entry name" value="7-CO-7-deazaguanine_synth-like"/>
</dbReference>
<dbReference type="InterPro" id="IPR007197">
    <property type="entry name" value="rSAM"/>
</dbReference>
<feature type="binding site" evidence="9">
    <location>
        <position position="27"/>
    </location>
    <ligand>
        <name>substrate</name>
    </ligand>
</feature>
<name>A0A0U5EYW5_9PROT</name>
<comment type="cofactor">
    <cofactor evidence="9">
        <name>[4Fe-4S] cluster</name>
        <dbReference type="ChEBI" id="CHEBI:49883"/>
    </cofactor>
    <text evidence="9">Binds 1 [4Fe-4S] cluster. The cluster is coordinated with 3 cysteines and an exchangeable S-adenosyl-L-methionine.</text>
</comment>
<keyword evidence="12" id="KW-1185">Reference proteome</keyword>
<organism evidence="10 12">
    <name type="scientific">Acetobacter senegalensis</name>
    <dbReference type="NCBI Taxonomy" id="446692"/>
    <lineage>
        <taxon>Bacteria</taxon>
        <taxon>Pseudomonadati</taxon>
        <taxon>Pseudomonadota</taxon>
        <taxon>Alphaproteobacteria</taxon>
        <taxon>Acetobacterales</taxon>
        <taxon>Acetobacteraceae</taxon>
        <taxon>Acetobacter</taxon>
    </lineage>
</organism>
<evidence type="ECO:0000256" key="3">
    <source>
        <dbReference type="ARBA" id="ARBA00022723"/>
    </source>
</evidence>
<dbReference type="SFLD" id="SFLDF00376">
    <property type="entry name" value="7-carboxy-7-deazaguanine_synth"/>
    <property type="match status" value="1"/>
</dbReference>
<dbReference type="EMBL" id="LN606600">
    <property type="protein sequence ID" value="CEF42921.1"/>
    <property type="molecule type" value="Genomic_DNA"/>
</dbReference>
<feature type="binding site" evidence="9">
    <location>
        <position position="31"/>
    </location>
    <ligand>
        <name>[4Fe-4S] cluster</name>
        <dbReference type="ChEBI" id="CHEBI:49883"/>
        <note>4Fe-4S-S-AdoMet</note>
    </ligand>
</feature>
<feature type="binding site" evidence="9">
    <location>
        <begin position="177"/>
        <end position="180"/>
    </location>
    <ligand>
        <name>S-adenosyl-L-methionine</name>
        <dbReference type="ChEBI" id="CHEBI:59789"/>
    </ligand>
</feature>
<feature type="binding site" evidence="9">
    <location>
        <position position="49"/>
    </location>
    <ligand>
        <name>[4Fe-4S] cluster</name>
        <dbReference type="ChEBI" id="CHEBI:49883"/>
        <note>4Fe-4S-S-AdoMet</note>
    </ligand>
</feature>
<dbReference type="NCBIfam" id="TIGR04508">
    <property type="entry name" value="queE_Cx14CxxC"/>
    <property type="match status" value="1"/>
</dbReference>
<keyword evidence="4 9" id="KW-0671">Queuosine biosynthesis</keyword>
<dbReference type="InterPro" id="IPR058240">
    <property type="entry name" value="rSAM_sf"/>
</dbReference>
<gene>
    <name evidence="9" type="primary">queE</name>
    <name evidence="11" type="ORF">AD948_09860</name>
    <name evidence="10" type="ORF">ASN_3700</name>
</gene>
<keyword evidence="2 9" id="KW-0949">S-adenosyl-L-methionine</keyword>
<dbReference type="InterPro" id="IPR013785">
    <property type="entry name" value="Aldolase_TIM"/>
</dbReference>
<dbReference type="EC" id="4.3.99.3" evidence="9"/>
<dbReference type="Gene3D" id="3.20.20.70">
    <property type="entry name" value="Aldolase class I"/>
    <property type="match status" value="1"/>
</dbReference>
<evidence type="ECO:0000256" key="2">
    <source>
        <dbReference type="ARBA" id="ARBA00022691"/>
    </source>
</evidence>
<dbReference type="GO" id="GO:0000287">
    <property type="term" value="F:magnesium ion binding"/>
    <property type="evidence" value="ECO:0007669"/>
    <property type="project" value="UniProtKB-UniRule"/>
</dbReference>
<proteinExistence type="inferred from homology"/>
<dbReference type="AlphaFoldDB" id="A0A0U5EYW5"/>
<dbReference type="UniPathway" id="UPA00391"/>
<reference evidence="12" key="2">
    <citation type="submission" date="2014-09" db="EMBL/GenBank/DDBJ databases">
        <authorList>
            <person name="Illeghems K.G."/>
        </authorList>
    </citation>
    <scope>NUCLEOTIDE SEQUENCE [LARGE SCALE GENOMIC DNA]</scope>
    <source>
        <strain evidence="12">108B</strain>
    </source>
</reference>
<feature type="binding site" evidence="9">
    <location>
        <begin position="12"/>
        <end position="14"/>
    </location>
    <ligand>
        <name>substrate</name>
    </ligand>
</feature>
<dbReference type="GeneID" id="34784637"/>
<keyword evidence="7 9" id="KW-0411">Iron-sulfur</keyword>
<evidence type="ECO:0000313" key="11">
    <source>
        <dbReference type="EMBL" id="KXV59011.1"/>
    </source>
</evidence>
<reference evidence="10" key="1">
    <citation type="submission" date="2014-09" db="EMBL/GenBank/DDBJ databases">
        <authorList>
            <person name="Magalhaes I.L.F."/>
            <person name="Oliveira U."/>
            <person name="Santos F.R."/>
            <person name="Vidigal T.H.D.A."/>
            <person name="Brescovit A.D."/>
            <person name="Santos A.J."/>
        </authorList>
    </citation>
    <scope>NUCLEOTIDE SEQUENCE</scope>
    <source>
        <strain evidence="10">108B</strain>
    </source>
</reference>
<feature type="binding site" evidence="9">
    <location>
        <position position="46"/>
    </location>
    <ligand>
        <name>[4Fe-4S] cluster</name>
        <dbReference type="ChEBI" id="CHEBI:49883"/>
        <note>4Fe-4S-S-AdoMet</note>
    </ligand>
</feature>
<dbReference type="HAMAP" id="MF_00917">
    <property type="entry name" value="QueE"/>
    <property type="match status" value="1"/>
</dbReference>
<comment type="cofactor">
    <cofactor evidence="9">
        <name>Mg(2+)</name>
        <dbReference type="ChEBI" id="CHEBI:18420"/>
    </cofactor>
</comment>
<keyword evidence="1 9" id="KW-0004">4Fe-4S</keyword>
<comment type="catalytic activity">
    <reaction evidence="9">
        <text>6-carboxy-5,6,7,8-tetrahydropterin + H(+) = 7-carboxy-7-carbaguanine + NH4(+)</text>
        <dbReference type="Rhea" id="RHEA:27974"/>
        <dbReference type="ChEBI" id="CHEBI:15378"/>
        <dbReference type="ChEBI" id="CHEBI:28938"/>
        <dbReference type="ChEBI" id="CHEBI:61032"/>
        <dbReference type="ChEBI" id="CHEBI:61036"/>
        <dbReference type="EC" id="4.3.99.3"/>
    </reaction>
</comment>
<dbReference type="OrthoDB" id="9792276at2"/>
<comment type="subunit">
    <text evidence="9">Homodimer.</text>
</comment>
<dbReference type="GO" id="GO:0051539">
    <property type="term" value="F:4 iron, 4 sulfur cluster binding"/>
    <property type="evidence" value="ECO:0007669"/>
    <property type="project" value="UniProtKB-UniRule"/>
</dbReference>
<evidence type="ECO:0000256" key="8">
    <source>
        <dbReference type="ARBA" id="ARBA00023239"/>
    </source>
</evidence>
<sequence length="214" mass="23066">MTYSVKEMFLTLQGEGGQAGRAAVFCRFTGCNLWTGREEDRAKATCQFCDTDFIGTDGSGGGKFENADALADAIASLWPDKPVSRSVPGLVVFTGGEPLLQLDTPLIDAMHQRGFKIAVESNGTVAAPDGIDWLCISPKAGAPLEQQHGTELKLVFPQSGLDPATLENLDFSHFWLQPMDGPEQSANIQAAIRYCMAHPKWGLSLQTHKLTGIP</sequence>
<evidence type="ECO:0000313" key="13">
    <source>
        <dbReference type="Proteomes" id="UP000075360"/>
    </source>
</evidence>
<dbReference type="SFLD" id="SFLDS00029">
    <property type="entry name" value="Radical_SAM"/>
    <property type="match status" value="1"/>
</dbReference>
<accession>A0A0U5EYW5</accession>
<feature type="binding site" evidence="9">
    <location>
        <begin position="48"/>
        <end position="50"/>
    </location>
    <ligand>
        <name>S-adenosyl-L-methionine</name>
        <dbReference type="ChEBI" id="CHEBI:59789"/>
    </ligand>
</feature>
<dbReference type="GO" id="GO:0008616">
    <property type="term" value="P:tRNA queuosine(34) biosynthetic process"/>
    <property type="evidence" value="ECO:0007669"/>
    <property type="project" value="UniProtKB-UniRule"/>
</dbReference>
<evidence type="ECO:0000256" key="6">
    <source>
        <dbReference type="ARBA" id="ARBA00023004"/>
    </source>
</evidence>
<feature type="binding site" evidence="9">
    <location>
        <position position="94"/>
    </location>
    <ligand>
        <name>substrate</name>
    </ligand>
</feature>
<dbReference type="EMBL" id="LHZU01000133">
    <property type="protein sequence ID" value="KXV59011.1"/>
    <property type="molecule type" value="Genomic_DNA"/>
</dbReference>
<dbReference type="KEGG" id="asz:ASN_3700"/>